<organism evidence="2 3">
    <name type="scientific">Babesia bigemina</name>
    <dbReference type="NCBI Taxonomy" id="5866"/>
    <lineage>
        <taxon>Eukaryota</taxon>
        <taxon>Sar</taxon>
        <taxon>Alveolata</taxon>
        <taxon>Apicomplexa</taxon>
        <taxon>Aconoidasida</taxon>
        <taxon>Piroplasmida</taxon>
        <taxon>Babesiidae</taxon>
        <taxon>Babesia</taxon>
    </lineage>
</organism>
<dbReference type="KEGG" id="bbig:BBBOND_0211390"/>
<protein>
    <submittedName>
        <fullName evidence="2">Uncharacterized protein</fullName>
    </submittedName>
</protein>
<keyword evidence="3" id="KW-1185">Reference proteome</keyword>
<evidence type="ECO:0000313" key="2">
    <source>
        <dbReference type="EMBL" id="CDR95992.1"/>
    </source>
</evidence>
<keyword evidence="1" id="KW-1133">Transmembrane helix</keyword>
<dbReference type="OrthoDB" id="410592at2759"/>
<evidence type="ECO:0000313" key="3">
    <source>
        <dbReference type="Proteomes" id="UP000033188"/>
    </source>
</evidence>
<keyword evidence="1" id="KW-0472">Membrane</keyword>
<feature type="transmembrane region" description="Helical" evidence="1">
    <location>
        <begin position="233"/>
        <end position="252"/>
    </location>
</feature>
<dbReference type="EMBL" id="LK391708">
    <property type="protein sequence ID" value="CDR95992.1"/>
    <property type="molecule type" value="Genomic_DNA"/>
</dbReference>
<gene>
    <name evidence="2" type="ORF">BBBOND_0211390</name>
</gene>
<accession>A0A061D7M6</accession>
<sequence>MTNKKISISYDPLGKHKMAEVKNNKCECKPTRCGKGDEPCANPQCIECKYGCDADCKGCEKNCKDGKPCKCCTPVCGCPTNCYGDDKKSKCKGQNSCERCKVKCKDSDKCICHRCSCGKQCTGVICSCCSWCDPKNCSGKKCDGYVIGRCEGNGPCKGHVKYDNDGNDNYGAVLNRNDTNRIPCDGKPHPGKKCTGNNCNWISADDIKDGCCLKFCTYCGDLCGQDKFRRCCYIATPVVITVLAFLIFRFMLPEKFHAITTKIRAAFPSPPRHPGRSLSNLVGDRLPEEMNVDRYAAFRPKAFAGLA</sequence>
<dbReference type="Proteomes" id="UP000033188">
    <property type="component" value="Chromosome 2"/>
</dbReference>
<evidence type="ECO:0000256" key="1">
    <source>
        <dbReference type="SAM" id="Phobius"/>
    </source>
</evidence>
<dbReference type="GeneID" id="24564533"/>
<name>A0A061D7M6_BABBI</name>
<reference evidence="3" key="1">
    <citation type="submission" date="2014-06" db="EMBL/GenBank/DDBJ databases">
        <authorList>
            <person name="Aslett M."/>
            <person name="De Silva N."/>
        </authorList>
    </citation>
    <scope>NUCLEOTIDE SEQUENCE [LARGE SCALE GENOMIC DNA]</scope>
    <source>
        <strain evidence="3">Bond</strain>
    </source>
</reference>
<keyword evidence="1" id="KW-0812">Transmembrane</keyword>
<proteinExistence type="predicted"/>
<dbReference type="VEuPathDB" id="PiroplasmaDB:BBBOND_0211390"/>
<dbReference type="RefSeq" id="XP_012768178.1">
    <property type="nucleotide sequence ID" value="XM_012912724.1"/>
</dbReference>
<dbReference type="AlphaFoldDB" id="A0A061D7M6"/>